<keyword evidence="1" id="KW-0614">Plasmid</keyword>
<dbReference type="HOGENOM" id="CLU_1551900_0_0_2"/>
<dbReference type="RefSeq" id="WP_011751410.1">
    <property type="nucleotide sequence ID" value="NC_008696.1"/>
</dbReference>
<dbReference type="AlphaFoldDB" id="A1S1F5"/>
<accession>A1S1F5</accession>
<dbReference type="Proteomes" id="UP000000641">
    <property type="component" value="Plasmid pTPEN01"/>
</dbReference>
<dbReference type="EnsemblBacteria" id="ABL79285">
    <property type="protein sequence ID" value="ABL79285"/>
    <property type="gene ID" value="Tpen_1890"/>
</dbReference>
<organism evidence="1 2">
    <name type="scientific">Thermofilum pendens (strain DSM 2475 / Hrk 5)</name>
    <dbReference type="NCBI Taxonomy" id="368408"/>
    <lineage>
        <taxon>Archaea</taxon>
        <taxon>Thermoproteota</taxon>
        <taxon>Thermoprotei</taxon>
        <taxon>Thermofilales</taxon>
        <taxon>Thermofilaceae</taxon>
        <taxon>Thermofilum</taxon>
    </lineage>
</organism>
<dbReference type="KEGG" id="tpe:Tpen_1890"/>
<proteinExistence type="predicted"/>
<reference evidence="2" key="1">
    <citation type="journal article" date="2008" name="J. Bacteriol.">
        <title>Genome sequence of Thermofilum pendens reveals an exceptional loss of biosynthetic pathways without genome reduction.</title>
        <authorList>
            <person name="Anderson I."/>
            <person name="Rodriguez J."/>
            <person name="Susanti D."/>
            <person name="Porat I."/>
            <person name="Reich C."/>
            <person name="Ulrich L.E."/>
            <person name="Elkins J.G."/>
            <person name="Mavromatis K."/>
            <person name="Lykidis A."/>
            <person name="Kim E."/>
            <person name="Thompson L.S."/>
            <person name="Nolan M."/>
            <person name="Land M."/>
            <person name="Copeland A."/>
            <person name="Lapidus A."/>
            <person name="Lucas S."/>
            <person name="Detter C."/>
            <person name="Zhulin I.B."/>
            <person name="Olsen G.J."/>
            <person name="Whitman W."/>
            <person name="Mukhopadhyay B."/>
            <person name="Bristow J."/>
            <person name="Kyrpides N."/>
        </authorList>
    </citation>
    <scope>NUCLEOTIDE SEQUENCE [LARGE SCALE GENOMIC DNA]</scope>
    <source>
        <strain evidence="2">DSM 2475 / Hrk 5</strain>
        <plasmid evidence="2">pTPEN01</plasmid>
    </source>
</reference>
<protein>
    <submittedName>
        <fullName evidence="1">Uncharacterized protein</fullName>
    </submittedName>
</protein>
<evidence type="ECO:0000313" key="2">
    <source>
        <dbReference type="Proteomes" id="UP000000641"/>
    </source>
</evidence>
<name>A1S1F5_THEPD</name>
<sequence length="172" mass="18775">MELEELLDRMQELLHFVEQDVSRNNPPTPQLAVLSLSAVINKLLGTPPTGEVVYRGRHAVLTFAKTTQLSDEAKRAVIEILEIFERVSSECLGNVAGSDPFTREWVKTTLLRGKASATVIQVNISGNTVVMPPENLLAELQIVVTSARQAYSFTRSVTKVIEVVGGAEAPFG</sequence>
<dbReference type="GeneID" id="4600349"/>
<geneLocation type="plasmid" evidence="1 2">
    <name>pTPEN01</name>
</geneLocation>
<dbReference type="EMBL" id="CP000506">
    <property type="protein sequence ID" value="ABL79285.1"/>
    <property type="molecule type" value="Genomic_DNA"/>
</dbReference>
<evidence type="ECO:0000313" key="1">
    <source>
        <dbReference type="EMBL" id="ABL79285.1"/>
    </source>
</evidence>
<keyword evidence="2" id="KW-1185">Reference proteome</keyword>
<gene>
    <name evidence="1" type="ordered locus">Tpen_1890</name>
</gene>